<evidence type="ECO:0000313" key="2">
    <source>
        <dbReference type="EMBL" id="WDA58517.1"/>
    </source>
</evidence>
<protein>
    <recommendedName>
        <fullName evidence="4">DUF11 domain-containing protein</fullName>
    </recommendedName>
</protein>
<evidence type="ECO:0000313" key="3">
    <source>
        <dbReference type="Proteomes" id="UP001217044"/>
    </source>
</evidence>
<dbReference type="PIRSF" id="PIRSF014979">
    <property type="entry name" value="UCP014979"/>
    <property type="match status" value="1"/>
</dbReference>
<reference evidence="2 3" key="1">
    <citation type="submission" date="2022-12" db="EMBL/GenBank/DDBJ databases">
        <title>Genome Sequence of Deinococcus aquaticus Type Strain PB314.</title>
        <authorList>
            <person name="Albert C."/>
            <person name="Hill J."/>
            <person name="Boren L."/>
            <person name="Scholz-Ng S."/>
            <person name="Fatema N."/>
            <person name="Grosso R."/>
            <person name="Soboslay E."/>
            <person name="Tuohy J."/>
        </authorList>
    </citation>
    <scope>NUCLEOTIDE SEQUENCE [LARGE SCALE GENOMIC DNA]</scope>
    <source>
        <strain evidence="2 3">PB-314</strain>
    </source>
</reference>
<dbReference type="RefSeq" id="WP_273988618.1">
    <property type="nucleotide sequence ID" value="NZ_BAABQT010000005.1"/>
</dbReference>
<evidence type="ECO:0000256" key="1">
    <source>
        <dbReference type="SAM" id="SignalP"/>
    </source>
</evidence>
<feature type="signal peptide" evidence="1">
    <location>
        <begin position="1"/>
        <end position="27"/>
    </location>
</feature>
<name>A0ABY7V027_9DEIO</name>
<proteinExistence type="predicted"/>
<keyword evidence="3" id="KW-1185">Reference proteome</keyword>
<keyword evidence="1" id="KW-0732">Signal</keyword>
<dbReference type="InterPro" id="IPR014468">
    <property type="entry name" value="UCP014979"/>
</dbReference>
<dbReference type="EMBL" id="CP115165">
    <property type="protein sequence ID" value="WDA58517.1"/>
    <property type="molecule type" value="Genomic_DNA"/>
</dbReference>
<dbReference type="Proteomes" id="UP001217044">
    <property type="component" value="Chromosome"/>
</dbReference>
<organism evidence="2 3">
    <name type="scientific">Deinococcus aquaticus</name>
    <dbReference type="NCBI Taxonomy" id="328692"/>
    <lineage>
        <taxon>Bacteria</taxon>
        <taxon>Thermotogati</taxon>
        <taxon>Deinococcota</taxon>
        <taxon>Deinococci</taxon>
        <taxon>Deinococcales</taxon>
        <taxon>Deinococcaceae</taxon>
        <taxon>Deinococcus</taxon>
    </lineage>
</organism>
<gene>
    <name evidence="2" type="ORF">M8445_14400</name>
</gene>
<accession>A0ABY7V027</accession>
<evidence type="ECO:0008006" key="4">
    <source>
        <dbReference type="Google" id="ProtNLM"/>
    </source>
</evidence>
<feature type="chain" id="PRO_5045072201" description="DUF11 domain-containing protein" evidence="1">
    <location>
        <begin position="28"/>
        <end position="175"/>
    </location>
</feature>
<sequence>MNTPTRTARLTLMAALTGAALLPAATAQGTQTSPLTLKAATLVVTQETRDGKKVEVLTDASKKQVIPGTVLSLTQTFKNVSTGALSGIALNMKVDPATTFQQASCTVGGVTTQYTTDGKTFAAAPLMKTVTVTENGKSVQKKVEVKPSEYTGVRWNIARLNAGQEGTCAIRATVK</sequence>